<dbReference type="InterPro" id="IPR040025">
    <property type="entry name" value="Znf622/Rei1/Reh1"/>
</dbReference>
<dbReference type="Gene3D" id="3.30.160.60">
    <property type="entry name" value="Classic Zinc Finger"/>
    <property type="match status" value="1"/>
</dbReference>
<dbReference type="EnsemblMetazoa" id="Aqu2.1.27060_001">
    <property type="protein sequence ID" value="Aqu2.1.27060_001"/>
    <property type="gene ID" value="Aqu2.1.27060"/>
</dbReference>
<evidence type="ECO:0000256" key="10">
    <source>
        <dbReference type="SAM" id="MobiDB-lite"/>
    </source>
</evidence>
<evidence type="ECO:0000256" key="9">
    <source>
        <dbReference type="PROSITE-ProRule" id="PRU00042"/>
    </source>
</evidence>
<comment type="subcellular location">
    <subcellularLocation>
        <location evidence="1">Cytoplasm</location>
    </subcellularLocation>
</comment>
<dbReference type="GO" id="GO:0005737">
    <property type="term" value="C:cytoplasm"/>
    <property type="evidence" value="ECO:0007669"/>
    <property type="project" value="UniProtKB-SubCell"/>
</dbReference>
<keyword evidence="2" id="KW-0963">Cytoplasm</keyword>
<dbReference type="InterPro" id="IPR013087">
    <property type="entry name" value="Znf_C2H2_type"/>
</dbReference>
<dbReference type="AlphaFoldDB" id="A0A1X7UHD1"/>
<organism evidence="12">
    <name type="scientific">Amphimedon queenslandica</name>
    <name type="common">Sponge</name>
    <dbReference type="NCBI Taxonomy" id="400682"/>
    <lineage>
        <taxon>Eukaryota</taxon>
        <taxon>Metazoa</taxon>
        <taxon>Porifera</taxon>
        <taxon>Demospongiae</taxon>
        <taxon>Heteroscleromorpha</taxon>
        <taxon>Haplosclerida</taxon>
        <taxon>Niphatidae</taxon>
        <taxon>Amphimedon</taxon>
    </lineage>
</organism>
<dbReference type="OrthoDB" id="19329at2759"/>
<keyword evidence="4" id="KW-0479">Metal-binding</keyword>
<evidence type="ECO:0000259" key="11">
    <source>
        <dbReference type="PROSITE" id="PS50157"/>
    </source>
</evidence>
<reference evidence="13" key="1">
    <citation type="journal article" date="2010" name="Nature">
        <title>The Amphimedon queenslandica genome and the evolution of animal complexity.</title>
        <authorList>
            <person name="Srivastava M."/>
            <person name="Simakov O."/>
            <person name="Chapman J."/>
            <person name="Fahey B."/>
            <person name="Gauthier M.E."/>
            <person name="Mitros T."/>
            <person name="Richards G.S."/>
            <person name="Conaco C."/>
            <person name="Dacre M."/>
            <person name="Hellsten U."/>
            <person name="Larroux C."/>
            <person name="Putnam N.H."/>
            <person name="Stanke M."/>
            <person name="Adamska M."/>
            <person name="Darling A."/>
            <person name="Degnan S.M."/>
            <person name="Oakley T.H."/>
            <person name="Plachetzki D.C."/>
            <person name="Zhai Y."/>
            <person name="Adamski M."/>
            <person name="Calcino A."/>
            <person name="Cummins S.F."/>
            <person name="Goodstein D.M."/>
            <person name="Harris C."/>
            <person name="Jackson D.J."/>
            <person name="Leys S.P."/>
            <person name="Shu S."/>
            <person name="Woodcroft B.J."/>
            <person name="Vervoort M."/>
            <person name="Kosik K.S."/>
            <person name="Manning G."/>
            <person name="Degnan B.M."/>
            <person name="Rokhsar D.S."/>
        </authorList>
    </citation>
    <scope>NUCLEOTIDE SEQUENCE [LARGE SCALE GENOMIC DNA]</scope>
</reference>
<dbReference type="PROSITE" id="PS00028">
    <property type="entry name" value="ZINC_FINGER_C2H2_1"/>
    <property type="match status" value="2"/>
</dbReference>
<dbReference type="PANTHER" id="PTHR13182">
    <property type="entry name" value="ZINC FINGER PROTEIN 622"/>
    <property type="match status" value="1"/>
</dbReference>
<dbReference type="OMA" id="WTQTQQQ"/>
<evidence type="ECO:0000313" key="12">
    <source>
        <dbReference type="EnsemblMetazoa" id="Aqu2.1.27060_001"/>
    </source>
</evidence>
<evidence type="ECO:0000256" key="7">
    <source>
        <dbReference type="ARBA" id="ARBA00022833"/>
    </source>
</evidence>
<evidence type="ECO:0000256" key="4">
    <source>
        <dbReference type="ARBA" id="ARBA00022723"/>
    </source>
</evidence>
<evidence type="ECO:0000256" key="6">
    <source>
        <dbReference type="ARBA" id="ARBA00022771"/>
    </source>
</evidence>
<feature type="compositionally biased region" description="Acidic residues" evidence="10">
    <location>
        <begin position="120"/>
        <end position="132"/>
    </location>
</feature>
<evidence type="ECO:0000256" key="5">
    <source>
        <dbReference type="ARBA" id="ARBA00022737"/>
    </source>
</evidence>
<accession>A0A1X7UHD1</accession>
<feature type="domain" description="C2H2-type" evidence="11">
    <location>
        <begin position="71"/>
        <end position="95"/>
    </location>
</feature>
<dbReference type="InterPro" id="IPR003604">
    <property type="entry name" value="Matrin/U1-like-C_Znf_C2H2"/>
</dbReference>
<dbReference type="SUPFAM" id="SSF57667">
    <property type="entry name" value="beta-beta-alpha zinc fingers"/>
    <property type="match status" value="2"/>
</dbReference>
<dbReference type="STRING" id="400682.A0A1X7UHD1"/>
<dbReference type="Pfam" id="PF12756">
    <property type="entry name" value="zf-C2H2_2"/>
    <property type="match status" value="1"/>
</dbReference>
<dbReference type="Proteomes" id="UP000007879">
    <property type="component" value="Unassembled WGS sequence"/>
</dbReference>
<feature type="compositionally biased region" description="Basic and acidic residues" evidence="10">
    <location>
        <begin position="81"/>
        <end position="90"/>
    </location>
</feature>
<protein>
    <recommendedName>
        <fullName evidence="11">C2H2-type domain-containing protein</fullName>
    </recommendedName>
</protein>
<dbReference type="KEGG" id="aqu:100632835"/>
<evidence type="ECO:0000256" key="2">
    <source>
        <dbReference type="ARBA" id="ARBA00022490"/>
    </source>
</evidence>
<evidence type="ECO:0000256" key="8">
    <source>
        <dbReference type="ARBA" id="ARBA00034126"/>
    </source>
</evidence>
<dbReference type="eggNOG" id="KOG2785">
    <property type="taxonomic scope" value="Eukaryota"/>
</dbReference>
<evidence type="ECO:0000256" key="3">
    <source>
        <dbReference type="ARBA" id="ARBA00022517"/>
    </source>
</evidence>
<dbReference type="PROSITE" id="PS50157">
    <property type="entry name" value="ZINC_FINGER_C2H2_2"/>
    <property type="match status" value="1"/>
</dbReference>
<keyword evidence="3" id="KW-0690">Ribosome biogenesis</keyword>
<dbReference type="FunCoup" id="A0A1X7UHD1">
    <property type="interactions" value="383"/>
</dbReference>
<feature type="region of interest" description="Disordered" evidence="10">
    <location>
        <begin position="81"/>
        <end position="132"/>
    </location>
</feature>
<keyword evidence="5" id="KW-0677">Repeat</keyword>
<name>A0A1X7UHD1_AMPQE</name>
<gene>
    <name evidence="12" type="primary">100632835</name>
</gene>
<keyword evidence="13" id="KW-1185">Reference proteome</keyword>
<evidence type="ECO:0000256" key="1">
    <source>
        <dbReference type="ARBA" id="ARBA00004496"/>
    </source>
</evidence>
<dbReference type="InterPro" id="IPR036236">
    <property type="entry name" value="Znf_C2H2_sf"/>
</dbReference>
<reference evidence="12" key="2">
    <citation type="submission" date="2017-05" db="UniProtKB">
        <authorList>
            <consortium name="EnsemblMetazoa"/>
        </authorList>
    </citation>
    <scope>IDENTIFICATION</scope>
</reference>
<dbReference type="GO" id="GO:0003676">
    <property type="term" value="F:nucleic acid binding"/>
    <property type="evidence" value="ECO:0007669"/>
    <property type="project" value="InterPro"/>
</dbReference>
<evidence type="ECO:0000313" key="13">
    <source>
        <dbReference type="Proteomes" id="UP000007879"/>
    </source>
</evidence>
<dbReference type="InterPro" id="IPR022755">
    <property type="entry name" value="Znf_C2H2_jaz"/>
</dbReference>
<dbReference type="EnsemblMetazoa" id="XM_003387900.3">
    <property type="protein sequence ID" value="XP_003387948.1"/>
    <property type="gene ID" value="LOC100632835"/>
</dbReference>
<dbReference type="GO" id="GO:0030687">
    <property type="term" value="C:preribosome, large subunit precursor"/>
    <property type="evidence" value="ECO:0007669"/>
    <property type="project" value="TreeGrafter"/>
</dbReference>
<keyword evidence="6 9" id="KW-0863">Zinc-finger</keyword>
<comment type="similarity">
    <text evidence="8">Belongs to the REI1 family.</text>
</comment>
<dbReference type="Pfam" id="PF12171">
    <property type="entry name" value="zf-C2H2_jaz"/>
    <property type="match status" value="1"/>
</dbReference>
<dbReference type="InterPro" id="IPR041661">
    <property type="entry name" value="ZN622/Rei1/Reh1_Znf-C2H2"/>
</dbReference>
<dbReference type="SMART" id="SM00451">
    <property type="entry name" value="ZnF_U1"/>
    <property type="match status" value="2"/>
</dbReference>
<proteinExistence type="inferred from homology"/>
<keyword evidence="7" id="KW-0862">Zinc</keyword>
<dbReference type="SMART" id="SM00355">
    <property type="entry name" value="ZnF_C2H2"/>
    <property type="match status" value="4"/>
</dbReference>
<sequence length="351" mass="40448">MSGVHSVYTCITCQVAFDGPELQRSHYKTDWHRYNLKRKVVELPPVTAETFKERVLALKMEESLSVEEKHLYCTPCRKTFSSDKSFESHQRSQKHKSIVKKNGETSPPKVKTTSKSETEIKEEEEDMEEVEDGEPLTVTECLFCPHCEEDMESNLDHMSRAHGFFIPDIEYLTDLKGLIEYLGEKVGSGNLCLYCNERGKMFFTVEAVQHHMIDKCHCKIFFEGDAALEYAEFYDYTKSYPDEGSPDDDVVQSGLTVNDDLELVLPSGAMLGHRYLKNHYKQRVPLMVTRKPSLVSKVVANYRSIGWKESSDALKRQRDVAWASKMAQQRKMKLSVKANSFQKHFRPQVVF</sequence>
<feature type="compositionally biased region" description="Low complexity" evidence="10">
    <location>
        <begin position="104"/>
        <end position="113"/>
    </location>
</feature>
<dbReference type="PANTHER" id="PTHR13182:SF8">
    <property type="entry name" value="CYTOPLASMIC 60S SUBUNIT BIOGENESIS FACTOR ZNF622"/>
    <property type="match status" value="1"/>
</dbReference>
<dbReference type="InParanoid" id="A0A1X7UHD1"/>
<dbReference type="GO" id="GO:0042273">
    <property type="term" value="P:ribosomal large subunit biogenesis"/>
    <property type="evidence" value="ECO:0007669"/>
    <property type="project" value="TreeGrafter"/>
</dbReference>
<dbReference type="GO" id="GO:0008270">
    <property type="term" value="F:zinc ion binding"/>
    <property type="evidence" value="ECO:0007669"/>
    <property type="project" value="UniProtKB-KW"/>
</dbReference>